<dbReference type="InterPro" id="IPR011009">
    <property type="entry name" value="Kinase-like_dom_sf"/>
</dbReference>
<comment type="caution">
    <text evidence="2">The sequence shown here is derived from an EMBL/GenBank/DDBJ whole genome shotgun (WGS) entry which is preliminary data.</text>
</comment>
<dbReference type="Proteomes" id="UP001153678">
    <property type="component" value="Unassembled WGS sequence"/>
</dbReference>
<dbReference type="InterPro" id="IPR000719">
    <property type="entry name" value="Prot_kinase_dom"/>
</dbReference>
<dbReference type="AlphaFoldDB" id="A0A9W4WMM3"/>
<keyword evidence="3" id="KW-1185">Reference proteome</keyword>
<feature type="domain" description="Protein kinase" evidence="1">
    <location>
        <begin position="1"/>
        <end position="182"/>
    </location>
</feature>
<evidence type="ECO:0000313" key="3">
    <source>
        <dbReference type="Proteomes" id="UP001153678"/>
    </source>
</evidence>
<dbReference type="PRINTS" id="PR00109">
    <property type="entry name" value="TYRKINASE"/>
</dbReference>
<dbReference type="EMBL" id="CAMKVN010000208">
    <property type="protein sequence ID" value="CAI2165233.1"/>
    <property type="molecule type" value="Genomic_DNA"/>
</dbReference>
<dbReference type="Pfam" id="PF07714">
    <property type="entry name" value="PK_Tyr_Ser-Thr"/>
    <property type="match status" value="1"/>
</dbReference>
<evidence type="ECO:0000313" key="2">
    <source>
        <dbReference type="EMBL" id="CAI2165233.1"/>
    </source>
</evidence>
<dbReference type="PROSITE" id="PS50011">
    <property type="entry name" value="PROTEIN_KINASE_DOM"/>
    <property type="match status" value="1"/>
</dbReference>
<protein>
    <submittedName>
        <fullName evidence="2">4308_t:CDS:1</fullName>
    </submittedName>
</protein>
<dbReference type="PIRSF" id="PIRSF000654">
    <property type="entry name" value="Integrin-linked_kinase"/>
    <property type="match status" value="1"/>
</dbReference>
<dbReference type="Gene3D" id="1.10.510.10">
    <property type="entry name" value="Transferase(Phosphotransferase) domain 1"/>
    <property type="match status" value="1"/>
</dbReference>
<dbReference type="PANTHER" id="PTHR44329">
    <property type="entry name" value="SERINE/THREONINE-PROTEIN KINASE TNNI3K-RELATED"/>
    <property type="match status" value="1"/>
</dbReference>
<sequence>MEFANGGNLQNYLKHNFRDLTWSDKKKLAFQIADGLNYLHNEDVLHRDLHSKNIVIHENNAKITDFGISKVENNSTICNGTFGKVAYMEPQILVNPKFQYIKPSDIYSYGVLMWEISSGYPPFRDNERFYISNAIINEIREDAVPDTPADYEKLYKKCWSQKPEQRPTILEILEVFSKMGFRMSIKESAEQIVMTNNSDTESQTDNENSDNILFVLYCGKDKWQGKIND</sequence>
<dbReference type="InterPro" id="IPR051681">
    <property type="entry name" value="Ser/Thr_Kinases-Pseudokinases"/>
</dbReference>
<accession>A0A9W4WMM3</accession>
<proteinExistence type="predicted"/>
<gene>
    <name evidence="2" type="ORF">FWILDA_LOCUS1970</name>
</gene>
<name>A0A9W4WMM3_9GLOM</name>
<dbReference type="SUPFAM" id="SSF56112">
    <property type="entry name" value="Protein kinase-like (PK-like)"/>
    <property type="match status" value="1"/>
</dbReference>
<dbReference type="OrthoDB" id="6718656at2759"/>
<evidence type="ECO:0000259" key="1">
    <source>
        <dbReference type="PROSITE" id="PS50011"/>
    </source>
</evidence>
<dbReference type="GO" id="GO:0005524">
    <property type="term" value="F:ATP binding"/>
    <property type="evidence" value="ECO:0007669"/>
    <property type="project" value="InterPro"/>
</dbReference>
<organism evidence="2 3">
    <name type="scientific">Funneliformis geosporum</name>
    <dbReference type="NCBI Taxonomy" id="1117311"/>
    <lineage>
        <taxon>Eukaryota</taxon>
        <taxon>Fungi</taxon>
        <taxon>Fungi incertae sedis</taxon>
        <taxon>Mucoromycota</taxon>
        <taxon>Glomeromycotina</taxon>
        <taxon>Glomeromycetes</taxon>
        <taxon>Glomerales</taxon>
        <taxon>Glomeraceae</taxon>
        <taxon>Funneliformis</taxon>
    </lineage>
</organism>
<dbReference type="InterPro" id="IPR001245">
    <property type="entry name" value="Ser-Thr/Tyr_kinase_cat_dom"/>
</dbReference>
<reference evidence="2" key="1">
    <citation type="submission" date="2022-08" db="EMBL/GenBank/DDBJ databases">
        <authorList>
            <person name="Kallberg Y."/>
            <person name="Tangrot J."/>
            <person name="Rosling A."/>
        </authorList>
    </citation>
    <scope>NUCLEOTIDE SEQUENCE</scope>
    <source>
        <strain evidence="2">Wild A</strain>
    </source>
</reference>
<dbReference type="GO" id="GO:0004674">
    <property type="term" value="F:protein serine/threonine kinase activity"/>
    <property type="evidence" value="ECO:0007669"/>
    <property type="project" value="TreeGrafter"/>
</dbReference>